<proteinExistence type="predicted"/>
<dbReference type="SUPFAM" id="SSF51735">
    <property type="entry name" value="NAD(P)-binding Rossmann-fold domains"/>
    <property type="match status" value="1"/>
</dbReference>
<protein>
    <submittedName>
        <fullName evidence="2">NAD-dependent epimerase/dehydratase family protein</fullName>
    </submittedName>
</protein>
<evidence type="ECO:0000313" key="2">
    <source>
        <dbReference type="EMBL" id="MBK1896978.1"/>
    </source>
</evidence>
<name>A0ABS1FX14_9FLAO</name>
<dbReference type="PANTHER" id="PTHR48079">
    <property type="entry name" value="PROTEIN YEEZ"/>
    <property type="match status" value="1"/>
</dbReference>
<reference evidence="3" key="1">
    <citation type="submission" date="2021-01" db="EMBL/GenBank/DDBJ databases">
        <title>Genome public.</title>
        <authorList>
            <person name="Liu C."/>
            <person name="Sun Q."/>
        </authorList>
    </citation>
    <scope>NUCLEOTIDE SEQUENCE [LARGE SCALE GENOMIC DNA]</scope>
    <source>
        <strain evidence="3">YIM B02567</strain>
    </source>
</reference>
<dbReference type="RefSeq" id="WP_200246863.1">
    <property type="nucleotide sequence ID" value="NZ_JAENHK010000010.1"/>
</dbReference>
<dbReference type="InterPro" id="IPR051783">
    <property type="entry name" value="NAD(P)-dependent_oxidoreduct"/>
</dbReference>
<accession>A0ABS1FX14</accession>
<gene>
    <name evidence="2" type="ORF">JHL15_14525</name>
</gene>
<dbReference type="InterPro" id="IPR036291">
    <property type="entry name" value="NAD(P)-bd_dom_sf"/>
</dbReference>
<feature type="domain" description="NAD-dependent epimerase/dehydratase" evidence="1">
    <location>
        <begin position="4"/>
        <end position="224"/>
    </location>
</feature>
<dbReference type="EMBL" id="JAENHK010000010">
    <property type="protein sequence ID" value="MBK1896978.1"/>
    <property type="molecule type" value="Genomic_DNA"/>
</dbReference>
<organism evidence="2 3">
    <name type="scientific">Chryseobacterium paridis</name>
    <dbReference type="NCBI Taxonomy" id="2800328"/>
    <lineage>
        <taxon>Bacteria</taxon>
        <taxon>Pseudomonadati</taxon>
        <taxon>Bacteroidota</taxon>
        <taxon>Flavobacteriia</taxon>
        <taxon>Flavobacteriales</taxon>
        <taxon>Weeksellaceae</taxon>
        <taxon>Chryseobacterium group</taxon>
        <taxon>Chryseobacterium</taxon>
    </lineage>
</organism>
<keyword evidence="3" id="KW-1185">Reference proteome</keyword>
<evidence type="ECO:0000313" key="3">
    <source>
        <dbReference type="Proteomes" id="UP000628669"/>
    </source>
</evidence>
<dbReference type="PANTHER" id="PTHR48079:SF6">
    <property type="entry name" value="NAD(P)-BINDING DOMAIN-CONTAINING PROTEIN-RELATED"/>
    <property type="match status" value="1"/>
</dbReference>
<dbReference type="Gene3D" id="3.40.50.720">
    <property type="entry name" value="NAD(P)-binding Rossmann-like Domain"/>
    <property type="match status" value="1"/>
</dbReference>
<dbReference type="InterPro" id="IPR001509">
    <property type="entry name" value="Epimerase_deHydtase"/>
</dbReference>
<dbReference type="Pfam" id="PF01370">
    <property type="entry name" value="Epimerase"/>
    <property type="match status" value="1"/>
</dbReference>
<dbReference type="Proteomes" id="UP000628669">
    <property type="component" value="Unassembled WGS sequence"/>
</dbReference>
<sequence>MKKVFVTGITGLLGTNVVIKLLKDGYFVIALVRQKSRYYGQEDENLQLVEGDLLSDVSQYLKTVDFVIHIAAETSQNLLSYEKYKETNYDVVVHLFSESVEAGIKKFLFVSTANTMGYGDIKGLGNEQSRQKYPFTKSFYAQSKREAENYLLRNNKTTDVVILNPTFMIGAHDRKPSSGKIIYWVWKKKLVFYPSGGKNFVHVEDAAQGIINAIEKGKNGEKYLLAHENCKYKDFFKKVNAITEQNPLLLPLPDFVLIFLGVLGDVLRFFNIKTNLCSSNMKALRINNYYTGQKSIDELGIHYQPMDKAIMDAINFFENKEYAISKVSLKPQVRLQQN</sequence>
<evidence type="ECO:0000259" key="1">
    <source>
        <dbReference type="Pfam" id="PF01370"/>
    </source>
</evidence>
<comment type="caution">
    <text evidence="2">The sequence shown here is derived from an EMBL/GenBank/DDBJ whole genome shotgun (WGS) entry which is preliminary data.</text>
</comment>